<organism evidence="2">
    <name type="scientific">Anaerolinea thermolimosa</name>
    <dbReference type="NCBI Taxonomy" id="229919"/>
    <lineage>
        <taxon>Bacteria</taxon>
        <taxon>Bacillati</taxon>
        <taxon>Chloroflexota</taxon>
        <taxon>Anaerolineae</taxon>
        <taxon>Anaerolineales</taxon>
        <taxon>Anaerolineaceae</taxon>
        <taxon>Anaerolinea</taxon>
    </lineage>
</organism>
<dbReference type="PANTHER" id="PTHR33055">
    <property type="entry name" value="TRANSPOSASE FOR INSERTION SEQUENCE ELEMENT IS1111A"/>
    <property type="match status" value="1"/>
</dbReference>
<feature type="domain" description="Transposase IS116/IS110/IS902 C-terminal" evidence="1">
    <location>
        <begin position="87"/>
        <end position="164"/>
    </location>
</feature>
<accession>A0A7C4KGU9</accession>
<sequence>MQVEYERRCEIDVHKETVVACMIALDENGKLKEIRTSSKMTEDLTGLSQWLNLSHVNFLDEQIAKLDEGIEAQMNPFKAELAGWDQLPDVNPHITQVMIAEVGNRLKQFEDATHLVSWAEMCPGHNESAGKCYHGHTHKGSKWLWRALVEVAHGAAPKHKYFKAMHHRLVGRRGKNKTIVAVGHNLLVTGYYMVTKHQDYQDWGANYFDERNIEITKRNAIKRLSNDWSIWDFKLN</sequence>
<dbReference type="PANTHER" id="PTHR33055:SF15">
    <property type="entry name" value="TRANSPOSASE-RELATED"/>
    <property type="match status" value="1"/>
</dbReference>
<dbReference type="Pfam" id="PF02371">
    <property type="entry name" value="Transposase_20"/>
    <property type="match status" value="1"/>
</dbReference>
<gene>
    <name evidence="2" type="ORF">ENT37_05750</name>
</gene>
<dbReference type="GO" id="GO:0003677">
    <property type="term" value="F:DNA binding"/>
    <property type="evidence" value="ECO:0007669"/>
    <property type="project" value="InterPro"/>
</dbReference>
<name>A0A7C4KGU9_9CHLR</name>
<evidence type="ECO:0000313" key="2">
    <source>
        <dbReference type="EMBL" id="HGS21354.1"/>
    </source>
</evidence>
<dbReference type="InterPro" id="IPR047650">
    <property type="entry name" value="Transpos_IS110"/>
</dbReference>
<dbReference type="GO" id="GO:0004803">
    <property type="term" value="F:transposase activity"/>
    <property type="evidence" value="ECO:0007669"/>
    <property type="project" value="InterPro"/>
</dbReference>
<dbReference type="AlphaFoldDB" id="A0A7C4KGU9"/>
<proteinExistence type="predicted"/>
<dbReference type="GO" id="GO:0006313">
    <property type="term" value="P:DNA transposition"/>
    <property type="evidence" value="ECO:0007669"/>
    <property type="project" value="InterPro"/>
</dbReference>
<comment type="caution">
    <text evidence="2">The sequence shown here is derived from an EMBL/GenBank/DDBJ whole genome shotgun (WGS) entry which is preliminary data.</text>
</comment>
<evidence type="ECO:0000259" key="1">
    <source>
        <dbReference type="Pfam" id="PF02371"/>
    </source>
</evidence>
<protein>
    <submittedName>
        <fullName evidence="2">IS110 family transposase</fullName>
    </submittedName>
</protein>
<reference evidence="2" key="1">
    <citation type="journal article" date="2020" name="mSystems">
        <title>Genome- and Community-Level Interaction Insights into Carbon Utilization and Element Cycling Functions of Hydrothermarchaeota in Hydrothermal Sediment.</title>
        <authorList>
            <person name="Zhou Z."/>
            <person name="Liu Y."/>
            <person name="Xu W."/>
            <person name="Pan J."/>
            <person name="Luo Z.H."/>
            <person name="Li M."/>
        </authorList>
    </citation>
    <scope>NUCLEOTIDE SEQUENCE [LARGE SCALE GENOMIC DNA]</scope>
    <source>
        <strain evidence="2">SpSt-573</strain>
    </source>
</reference>
<dbReference type="EMBL" id="DSYK01000293">
    <property type="protein sequence ID" value="HGS21354.1"/>
    <property type="molecule type" value="Genomic_DNA"/>
</dbReference>
<dbReference type="InterPro" id="IPR003346">
    <property type="entry name" value="Transposase_20"/>
</dbReference>